<dbReference type="Proteomes" id="UP000307541">
    <property type="component" value="Unassembled WGS sequence"/>
</dbReference>
<dbReference type="OrthoDB" id="1492799at2"/>
<comment type="caution">
    <text evidence="1">The sequence shown here is derived from an EMBL/GenBank/DDBJ whole genome shotgun (WGS) entry which is preliminary data.</text>
</comment>
<evidence type="ECO:0000313" key="1">
    <source>
        <dbReference type="EMBL" id="TIH06222.1"/>
    </source>
</evidence>
<gene>
    <name evidence="1" type="ORF">D8779_20455</name>
</gene>
<keyword evidence="2" id="KW-1185">Reference proteome</keyword>
<reference evidence="1 2" key="1">
    <citation type="submission" date="2018-10" db="EMBL/GenBank/DDBJ databases">
        <title>Pseudomonas leptonychotis sp. nov., isolated from Weddell seals in Antarctica.</title>
        <authorList>
            <person name="Novakova D."/>
            <person name="Svec P."/>
            <person name="Kralova S."/>
            <person name="Kristofova L."/>
            <person name="Zeman M."/>
            <person name="Pantucek R."/>
            <person name="Maslanova I."/>
            <person name="Sedlacek I."/>
        </authorList>
    </citation>
    <scope>NUCLEOTIDE SEQUENCE [LARGE SCALE GENOMIC DNA]</scope>
    <source>
        <strain evidence="1 2">CCM 8849</strain>
    </source>
</reference>
<proteinExistence type="predicted"/>
<sequence>MFEPDDSFERRDFELKEQWHFIEHLRGAEIHWFFIQAVKALQNELYIPACSCFLNGIEASMRITMAQAEKKSNITELSPYKLLSNNLINAANELGIPIGSLAFDNEPDFAAKLASEKPNRTDVELVRNRHNICHGNILEFINSELGEENRFFTPECLRNLAHQLHRISNSWVVDLGKYRHGVLGL</sequence>
<evidence type="ECO:0008006" key="3">
    <source>
        <dbReference type="Google" id="ProtNLM"/>
    </source>
</evidence>
<dbReference type="AlphaFoldDB" id="A0A4T1ZRT6"/>
<protein>
    <recommendedName>
        <fullName evidence="3">MAE-28990/MAE-18760-like HEPN domain-containing protein</fullName>
    </recommendedName>
</protein>
<name>A0A4T1ZRT6_9PSED</name>
<accession>A0A4T1ZRT6</accession>
<organism evidence="1 2">
    <name type="scientific">Pseudomonas leptonychotis</name>
    <dbReference type="NCBI Taxonomy" id="2448482"/>
    <lineage>
        <taxon>Bacteria</taxon>
        <taxon>Pseudomonadati</taxon>
        <taxon>Pseudomonadota</taxon>
        <taxon>Gammaproteobacteria</taxon>
        <taxon>Pseudomonadales</taxon>
        <taxon>Pseudomonadaceae</taxon>
        <taxon>Pseudomonas</taxon>
    </lineage>
</organism>
<dbReference type="EMBL" id="RFLV01000011">
    <property type="protein sequence ID" value="TIH06222.1"/>
    <property type="molecule type" value="Genomic_DNA"/>
</dbReference>
<evidence type="ECO:0000313" key="2">
    <source>
        <dbReference type="Proteomes" id="UP000307541"/>
    </source>
</evidence>
<dbReference type="RefSeq" id="WP_136666449.1">
    <property type="nucleotide sequence ID" value="NZ_RFLV01000011.1"/>
</dbReference>